<comment type="function">
    <text evidence="6">Ligates lysine onto the cytidine present at position 34 of the AUA codon-specific tRNA(Ile) that contains the anticodon CAU, in an ATP-dependent manner. Cytidine is converted to lysidine, thus changing the amino acid specificity of the tRNA from methionine to isoleucine.</text>
</comment>
<dbReference type="AlphaFoldDB" id="A0A0N9V1P6"/>
<dbReference type="GO" id="GO:0032267">
    <property type="term" value="F:tRNA(Ile)-lysidine synthase activity"/>
    <property type="evidence" value="ECO:0007669"/>
    <property type="project" value="UniProtKB-EC"/>
</dbReference>
<keyword evidence="4 6" id="KW-0067">ATP-binding</keyword>
<dbReference type="PATRIC" id="fig|33050.5.peg.3817"/>
<evidence type="ECO:0000256" key="1">
    <source>
        <dbReference type="ARBA" id="ARBA00022598"/>
    </source>
</evidence>
<comment type="similarity">
    <text evidence="6">Belongs to the tRNA(Ile)-lysidine synthase family.</text>
</comment>
<dbReference type="Proteomes" id="UP000058074">
    <property type="component" value="Chromosome"/>
</dbReference>
<proteinExistence type="inferred from homology"/>
<dbReference type="Gene3D" id="3.40.50.620">
    <property type="entry name" value="HUPs"/>
    <property type="match status" value="1"/>
</dbReference>
<dbReference type="GO" id="GO:0005524">
    <property type="term" value="F:ATP binding"/>
    <property type="evidence" value="ECO:0007669"/>
    <property type="project" value="UniProtKB-UniRule"/>
</dbReference>
<evidence type="ECO:0000256" key="3">
    <source>
        <dbReference type="ARBA" id="ARBA00022741"/>
    </source>
</evidence>
<evidence type="ECO:0000313" key="8">
    <source>
        <dbReference type="EMBL" id="ALH82250.1"/>
    </source>
</evidence>
<dbReference type="InterPro" id="IPR011063">
    <property type="entry name" value="TilS/TtcA_N"/>
</dbReference>
<dbReference type="EMBL" id="CP012700">
    <property type="protein sequence ID" value="ALH82250.1"/>
    <property type="molecule type" value="Genomic_DNA"/>
</dbReference>
<accession>A0A0N9V1P6</accession>
<dbReference type="PANTHER" id="PTHR43033">
    <property type="entry name" value="TRNA(ILE)-LYSIDINE SYNTHASE-RELATED"/>
    <property type="match status" value="1"/>
</dbReference>
<keyword evidence="2 6" id="KW-0819">tRNA processing</keyword>
<dbReference type="EC" id="6.3.4.19" evidence="6"/>
<evidence type="ECO:0000256" key="5">
    <source>
        <dbReference type="ARBA" id="ARBA00048539"/>
    </source>
</evidence>
<keyword evidence="1 6" id="KW-0436">Ligase</keyword>
<name>A0A0N9V1P6_SPHMC</name>
<sequence length="337" mass="37075">MLPPQKQKQAADTDAVERLGRDLSALLGPDWQRLDYGVAVSGGPDSMALLWLMASLLPGQVWAATVDHALRKGSDEEARMVSGFCAREHIPHATLVPQVPIKGSLQAAARAERYRLLEEWRQANALDHIVTAHHADDQLETIVMRLNRSSGVGGLAAIRARNGVVLRPLLHWRRAQLVELALENDLPFVDDPSNCDNRFDRARLRHALRSQTALDPEAAARSADWLAEADDAIDWAVERLIASWPDASDIAVIRDERYPPEIFRRIVTQRLRANDPGLALRGASLDGVIAAMKDGRRAMVGALLIDAVRGLEGTIWRVSPAPRRRPSGGGQSRGNET</sequence>
<keyword evidence="6" id="KW-0963">Cytoplasm</keyword>
<evidence type="ECO:0000313" key="9">
    <source>
        <dbReference type="Proteomes" id="UP000058074"/>
    </source>
</evidence>
<comment type="domain">
    <text evidence="6">The N-terminal region contains the highly conserved SGGXDS motif, predicted to be a P-loop motif involved in ATP binding.</text>
</comment>
<dbReference type="GO" id="GO:0005737">
    <property type="term" value="C:cytoplasm"/>
    <property type="evidence" value="ECO:0007669"/>
    <property type="project" value="UniProtKB-SubCell"/>
</dbReference>
<dbReference type="InterPro" id="IPR014729">
    <property type="entry name" value="Rossmann-like_a/b/a_fold"/>
</dbReference>
<dbReference type="HAMAP" id="MF_01161">
    <property type="entry name" value="tRNA_Ile_lys_synt"/>
    <property type="match status" value="1"/>
</dbReference>
<dbReference type="KEGG" id="smag:AN936_18390"/>
<dbReference type="PANTHER" id="PTHR43033:SF1">
    <property type="entry name" value="TRNA(ILE)-LYSIDINE SYNTHASE-RELATED"/>
    <property type="match status" value="1"/>
</dbReference>
<gene>
    <name evidence="6" type="primary">tilS</name>
    <name evidence="8" type="ORF">AN936_18390</name>
</gene>
<dbReference type="CDD" id="cd01992">
    <property type="entry name" value="TilS_N"/>
    <property type="match status" value="1"/>
</dbReference>
<feature type="domain" description="tRNA(Ile)-lysidine/2-thiocytidine synthase N-terminal" evidence="7">
    <location>
        <begin position="37"/>
        <end position="206"/>
    </location>
</feature>
<dbReference type="SUPFAM" id="SSF52402">
    <property type="entry name" value="Adenine nucleotide alpha hydrolases-like"/>
    <property type="match status" value="1"/>
</dbReference>
<dbReference type="NCBIfam" id="TIGR02432">
    <property type="entry name" value="lysidine_TilS_N"/>
    <property type="match status" value="1"/>
</dbReference>
<keyword evidence="3 6" id="KW-0547">Nucleotide-binding</keyword>
<evidence type="ECO:0000256" key="4">
    <source>
        <dbReference type="ARBA" id="ARBA00022840"/>
    </source>
</evidence>
<dbReference type="GO" id="GO:0006400">
    <property type="term" value="P:tRNA modification"/>
    <property type="evidence" value="ECO:0007669"/>
    <property type="project" value="UniProtKB-UniRule"/>
</dbReference>
<dbReference type="InterPro" id="IPR012795">
    <property type="entry name" value="tRNA_Ile_lys_synt_N"/>
</dbReference>
<protein>
    <recommendedName>
        <fullName evidence="6">tRNA(Ile)-lysidine synthase</fullName>
        <ecNumber evidence="6">6.3.4.19</ecNumber>
    </recommendedName>
    <alternativeName>
        <fullName evidence="6">tRNA(Ile)-2-lysyl-cytidine synthase</fullName>
    </alternativeName>
    <alternativeName>
        <fullName evidence="6">tRNA(Ile)-lysidine synthetase</fullName>
    </alternativeName>
</protein>
<dbReference type="Pfam" id="PF01171">
    <property type="entry name" value="ATP_bind_3"/>
    <property type="match status" value="1"/>
</dbReference>
<evidence type="ECO:0000256" key="2">
    <source>
        <dbReference type="ARBA" id="ARBA00022694"/>
    </source>
</evidence>
<dbReference type="InterPro" id="IPR012094">
    <property type="entry name" value="tRNA_Ile_lys_synt"/>
</dbReference>
<comment type="subcellular location">
    <subcellularLocation>
        <location evidence="6">Cytoplasm</location>
    </subcellularLocation>
</comment>
<evidence type="ECO:0000256" key="6">
    <source>
        <dbReference type="HAMAP-Rule" id="MF_01161"/>
    </source>
</evidence>
<reference evidence="8 9" key="1">
    <citation type="journal article" date="2015" name="Genome Announc.">
        <title>Complete Genome Sequence of Polypropylene Glycol- and Polyethylene Glycol-Degrading Sphingopyxis macrogoltabida Strain EY-1.</title>
        <authorList>
            <person name="Ohtsubo Y."/>
            <person name="Nagata Y."/>
            <person name="Numata M."/>
            <person name="Tsuchikane K."/>
            <person name="Hosoyama A."/>
            <person name="Yamazoe A."/>
            <person name="Tsuda M."/>
            <person name="Fujita N."/>
            <person name="Kawai F."/>
        </authorList>
    </citation>
    <scope>NUCLEOTIDE SEQUENCE [LARGE SCALE GENOMIC DNA]</scope>
    <source>
        <strain evidence="8 9">EY-1</strain>
    </source>
</reference>
<evidence type="ECO:0000259" key="7">
    <source>
        <dbReference type="Pfam" id="PF01171"/>
    </source>
</evidence>
<organism evidence="8 9">
    <name type="scientific">Sphingopyxis macrogoltabida</name>
    <name type="common">Sphingomonas macrogoltabidus</name>
    <dbReference type="NCBI Taxonomy" id="33050"/>
    <lineage>
        <taxon>Bacteria</taxon>
        <taxon>Pseudomonadati</taxon>
        <taxon>Pseudomonadota</taxon>
        <taxon>Alphaproteobacteria</taxon>
        <taxon>Sphingomonadales</taxon>
        <taxon>Sphingomonadaceae</taxon>
        <taxon>Sphingopyxis</taxon>
    </lineage>
</organism>
<comment type="catalytic activity">
    <reaction evidence="5 6">
        <text>cytidine(34) in tRNA(Ile2) + L-lysine + ATP = lysidine(34) in tRNA(Ile2) + AMP + diphosphate + H(+)</text>
        <dbReference type="Rhea" id="RHEA:43744"/>
        <dbReference type="Rhea" id="RHEA-COMP:10625"/>
        <dbReference type="Rhea" id="RHEA-COMP:10670"/>
        <dbReference type="ChEBI" id="CHEBI:15378"/>
        <dbReference type="ChEBI" id="CHEBI:30616"/>
        <dbReference type="ChEBI" id="CHEBI:32551"/>
        <dbReference type="ChEBI" id="CHEBI:33019"/>
        <dbReference type="ChEBI" id="CHEBI:82748"/>
        <dbReference type="ChEBI" id="CHEBI:83665"/>
        <dbReference type="ChEBI" id="CHEBI:456215"/>
        <dbReference type="EC" id="6.3.4.19"/>
    </reaction>
</comment>
<feature type="binding site" evidence="6">
    <location>
        <begin position="41"/>
        <end position="46"/>
    </location>
    <ligand>
        <name>ATP</name>
        <dbReference type="ChEBI" id="CHEBI:30616"/>
    </ligand>
</feature>